<protein>
    <submittedName>
        <fullName evidence="3">DUF3558 family protein</fullName>
    </submittedName>
</protein>
<dbReference type="Proteomes" id="UP001589867">
    <property type="component" value="Unassembled WGS sequence"/>
</dbReference>
<accession>A0ABV6MGF7</accession>
<dbReference type="EMBL" id="JBHLUH010000089">
    <property type="protein sequence ID" value="MFC0533679.1"/>
    <property type="molecule type" value="Genomic_DNA"/>
</dbReference>
<dbReference type="InterPro" id="IPR024520">
    <property type="entry name" value="DUF3558"/>
</dbReference>
<feature type="compositionally biased region" description="Low complexity" evidence="1">
    <location>
        <begin position="35"/>
        <end position="69"/>
    </location>
</feature>
<comment type="caution">
    <text evidence="3">The sequence shown here is derived from an EMBL/GenBank/DDBJ whole genome shotgun (WGS) entry which is preliminary data.</text>
</comment>
<feature type="region of interest" description="Disordered" evidence="1">
    <location>
        <begin position="35"/>
        <end position="72"/>
    </location>
</feature>
<evidence type="ECO:0000313" key="3">
    <source>
        <dbReference type="EMBL" id="MFC0533679.1"/>
    </source>
</evidence>
<evidence type="ECO:0000256" key="1">
    <source>
        <dbReference type="SAM" id="MobiDB-lite"/>
    </source>
</evidence>
<feature type="chain" id="PRO_5045651808" evidence="2">
    <location>
        <begin position="32"/>
        <end position="198"/>
    </location>
</feature>
<feature type="signal peptide" evidence="2">
    <location>
        <begin position="1"/>
        <end position="31"/>
    </location>
</feature>
<reference evidence="3 4" key="1">
    <citation type="submission" date="2024-09" db="EMBL/GenBank/DDBJ databases">
        <authorList>
            <person name="Sun Q."/>
            <person name="Mori K."/>
        </authorList>
    </citation>
    <scope>NUCLEOTIDE SEQUENCE [LARGE SCALE GENOMIC DNA]</scope>
    <source>
        <strain evidence="3 4">TBRC 3947</strain>
    </source>
</reference>
<dbReference type="RefSeq" id="WP_377261599.1">
    <property type="nucleotide sequence ID" value="NZ_JBHLUH010000089.1"/>
</dbReference>
<keyword evidence="2" id="KW-0732">Signal</keyword>
<evidence type="ECO:0000313" key="4">
    <source>
        <dbReference type="Proteomes" id="UP001589867"/>
    </source>
</evidence>
<dbReference type="PROSITE" id="PS51257">
    <property type="entry name" value="PROKAR_LIPOPROTEIN"/>
    <property type="match status" value="1"/>
</dbReference>
<proteinExistence type="predicted"/>
<keyword evidence="4" id="KW-1185">Reference proteome</keyword>
<sequence length="198" mass="19664">MRSRPGTTGTVLSPSPTAAAILTAAALLALAGCGGSAPSAAPPATTVATRDTPAPLSPSTSAPSPSEAAGQLSDVDPCALLPEPAVARLGLTDATPKTLGQARVCRWRHEGTTLSDSFTVGVEIFERLGLDDLVATDIRATTVGDRPARSFTGPAGGCGMSLGVGTTARVDTTAVGGDEATACRLAAEMARAVEPSLP</sequence>
<organism evidence="3 4">
    <name type="scientific">Phytohabitans kaempferiae</name>
    <dbReference type="NCBI Taxonomy" id="1620943"/>
    <lineage>
        <taxon>Bacteria</taxon>
        <taxon>Bacillati</taxon>
        <taxon>Actinomycetota</taxon>
        <taxon>Actinomycetes</taxon>
        <taxon>Micromonosporales</taxon>
        <taxon>Micromonosporaceae</taxon>
    </lineage>
</organism>
<name>A0ABV6MGF7_9ACTN</name>
<gene>
    <name evidence="3" type="ORF">ACFFIA_39350</name>
</gene>
<evidence type="ECO:0000256" key="2">
    <source>
        <dbReference type="SAM" id="SignalP"/>
    </source>
</evidence>
<dbReference type="Pfam" id="PF12079">
    <property type="entry name" value="DUF3558"/>
    <property type="match status" value="1"/>
</dbReference>